<organism evidence="10 11">
    <name type="scientific">Dovyalis caffra</name>
    <dbReference type="NCBI Taxonomy" id="77055"/>
    <lineage>
        <taxon>Eukaryota</taxon>
        <taxon>Viridiplantae</taxon>
        <taxon>Streptophyta</taxon>
        <taxon>Embryophyta</taxon>
        <taxon>Tracheophyta</taxon>
        <taxon>Spermatophyta</taxon>
        <taxon>Magnoliopsida</taxon>
        <taxon>eudicotyledons</taxon>
        <taxon>Gunneridae</taxon>
        <taxon>Pentapetalae</taxon>
        <taxon>rosids</taxon>
        <taxon>fabids</taxon>
        <taxon>Malpighiales</taxon>
        <taxon>Salicaceae</taxon>
        <taxon>Flacourtieae</taxon>
        <taxon>Dovyalis</taxon>
    </lineage>
</organism>
<keyword evidence="3" id="KW-0808">Transferase</keyword>
<dbReference type="GO" id="GO:0061630">
    <property type="term" value="F:ubiquitin protein ligase activity"/>
    <property type="evidence" value="ECO:0007669"/>
    <property type="project" value="UniProtKB-EC"/>
</dbReference>
<keyword evidence="6" id="KW-0833">Ubl conjugation pathway</keyword>
<evidence type="ECO:0000256" key="8">
    <source>
        <dbReference type="SAM" id="MobiDB-lite"/>
    </source>
</evidence>
<evidence type="ECO:0000256" key="5">
    <source>
        <dbReference type="ARBA" id="ARBA00022771"/>
    </source>
</evidence>
<feature type="domain" description="E3 ubiquitin-protein ligase RNF126-like zinc-ribbon" evidence="9">
    <location>
        <begin position="18"/>
        <end position="52"/>
    </location>
</feature>
<keyword evidence="11" id="KW-1185">Reference proteome</keyword>
<reference evidence="10 11" key="1">
    <citation type="submission" date="2024-01" db="EMBL/GenBank/DDBJ databases">
        <authorList>
            <person name="Waweru B."/>
        </authorList>
    </citation>
    <scope>NUCLEOTIDE SEQUENCE [LARGE SCALE GENOMIC DNA]</scope>
</reference>
<evidence type="ECO:0000313" key="11">
    <source>
        <dbReference type="Proteomes" id="UP001314170"/>
    </source>
</evidence>
<evidence type="ECO:0000313" key="10">
    <source>
        <dbReference type="EMBL" id="CAK7347006.1"/>
    </source>
</evidence>
<comment type="catalytic activity">
    <reaction evidence="1">
        <text>S-ubiquitinyl-[E2 ubiquitin-conjugating enzyme]-L-cysteine + [acceptor protein]-L-lysine = [E2 ubiquitin-conjugating enzyme]-L-cysteine + N(6)-ubiquitinyl-[acceptor protein]-L-lysine.</text>
        <dbReference type="EC" id="2.3.2.27"/>
    </reaction>
</comment>
<dbReference type="Proteomes" id="UP001314170">
    <property type="component" value="Unassembled WGS sequence"/>
</dbReference>
<evidence type="ECO:0000259" key="9">
    <source>
        <dbReference type="Pfam" id="PF14369"/>
    </source>
</evidence>
<keyword evidence="7" id="KW-0862">Zinc</keyword>
<keyword evidence="4" id="KW-0479">Metal-binding</keyword>
<feature type="compositionally biased region" description="Basic and acidic residues" evidence="8">
    <location>
        <begin position="130"/>
        <end position="156"/>
    </location>
</feature>
<dbReference type="AlphaFoldDB" id="A0AAV1S6F1"/>
<evidence type="ECO:0000256" key="3">
    <source>
        <dbReference type="ARBA" id="ARBA00022679"/>
    </source>
</evidence>
<dbReference type="EC" id="2.3.2.27" evidence="2"/>
<proteinExistence type="predicted"/>
<keyword evidence="5" id="KW-0863">Zinc-finger</keyword>
<feature type="region of interest" description="Disordered" evidence="8">
    <location>
        <begin position="122"/>
        <end position="177"/>
    </location>
</feature>
<dbReference type="InterPro" id="IPR039525">
    <property type="entry name" value="RNF126-like_zinc-ribbon"/>
</dbReference>
<comment type="caution">
    <text evidence="10">The sequence shown here is derived from an EMBL/GenBank/DDBJ whole genome shotgun (WGS) entry which is preliminary data.</text>
</comment>
<accession>A0AAV1S6F1</accession>
<evidence type="ECO:0000256" key="2">
    <source>
        <dbReference type="ARBA" id="ARBA00012483"/>
    </source>
</evidence>
<evidence type="ECO:0000256" key="6">
    <source>
        <dbReference type="ARBA" id="ARBA00022786"/>
    </source>
</evidence>
<sequence>MSSSPPRTRTNGTTRNFQPYWCYHCHQMVRIAATDPSEITCPRCSGQFLCEIEINRPRMVVDFTAFDPSPEARLLEALSLMLDPPIRRFNYGLLEDPEPPRRSWFRRRNRHDLFDTETHPRRRRNLSLEPDGRENWDPESHSLSRFDLLDPDTEMRSRRRRNRSLDGRGILDQEPGIQSRPRPWIILRPRNPSGEPIEPLLQPENQAPLRVDPRDFFLGSGLNELIEQLTQNDRQGPPPAPDSSIDTIPTVKVEASHLAYDSQCPVCKEELKVGGRQGSCLVITYTTVIVSCHG</sequence>
<evidence type="ECO:0000256" key="4">
    <source>
        <dbReference type="ARBA" id="ARBA00022723"/>
    </source>
</evidence>
<evidence type="ECO:0000256" key="1">
    <source>
        <dbReference type="ARBA" id="ARBA00000900"/>
    </source>
</evidence>
<dbReference type="EMBL" id="CAWUPB010001173">
    <property type="protein sequence ID" value="CAK7347006.1"/>
    <property type="molecule type" value="Genomic_DNA"/>
</dbReference>
<evidence type="ECO:0000256" key="7">
    <source>
        <dbReference type="ARBA" id="ARBA00022833"/>
    </source>
</evidence>
<dbReference type="Pfam" id="PF14369">
    <property type="entry name" value="Zn_ribbon_19"/>
    <property type="match status" value="1"/>
</dbReference>
<dbReference type="GO" id="GO:0008270">
    <property type="term" value="F:zinc ion binding"/>
    <property type="evidence" value="ECO:0007669"/>
    <property type="project" value="UniProtKB-KW"/>
</dbReference>
<gene>
    <name evidence="10" type="ORF">DCAF_LOCUS19686</name>
</gene>
<name>A0AAV1S6F1_9ROSI</name>
<protein>
    <recommendedName>
        <fullName evidence="2">RING-type E3 ubiquitin transferase</fullName>
        <ecNumber evidence="2">2.3.2.27</ecNumber>
    </recommendedName>
</protein>